<gene>
    <name evidence="2" type="ORF">FHR21_002704</name>
</gene>
<evidence type="ECO:0000313" key="2">
    <source>
        <dbReference type="EMBL" id="MBB5707338.1"/>
    </source>
</evidence>
<dbReference type="RefSeq" id="WP_184099118.1">
    <property type="nucleotide sequence ID" value="NZ_JACIJH010000009.1"/>
</dbReference>
<dbReference type="EMBL" id="JACIJH010000009">
    <property type="protein sequence ID" value="MBB5707338.1"/>
    <property type="molecule type" value="Genomic_DNA"/>
</dbReference>
<accession>A0A7W9ER53</accession>
<sequence length="183" mass="19256">MANGNQITVGGFKDTGGLVTGWVSTAQINAQYVELRPVERRSERSPSYEAWARGREGNLYHLGTLWPRQMRRDGSWFHGGFITDRGKGVSMDVAVFGDFAVGADMVSKEDGDDYVSGRAQSSGGSDQRQGNGGFSGGSTAGPNGEYVGDHGGGANGFQDYSGGMTGGAPMNGGDKELDDDVPF</sequence>
<organism evidence="2 3">
    <name type="scientific">Sphingopyxis panaciterrulae</name>
    <dbReference type="NCBI Taxonomy" id="462372"/>
    <lineage>
        <taxon>Bacteria</taxon>
        <taxon>Pseudomonadati</taxon>
        <taxon>Pseudomonadota</taxon>
        <taxon>Alphaproteobacteria</taxon>
        <taxon>Sphingomonadales</taxon>
        <taxon>Sphingomonadaceae</taxon>
        <taxon>Sphingopyxis</taxon>
    </lineage>
</organism>
<dbReference type="AlphaFoldDB" id="A0A7W9ER53"/>
<dbReference type="Proteomes" id="UP000537161">
    <property type="component" value="Unassembled WGS sequence"/>
</dbReference>
<keyword evidence="3" id="KW-1185">Reference proteome</keyword>
<reference evidence="2 3" key="1">
    <citation type="submission" date="2020-08" db="EMBL/GenBank/DDBJ databases">
        <title>Genomic Encyclopedia of Type Strains, Phase IV (KMG-IV): sequencing the most valuable type-strain genomes for metagenomic binning, comparative biology and taxonomic classification.</title>
        <authorList>
            <person name="Goeker M."/>
        </authorList>
    </citation>
    <scope>NUCLEOTIDE SEQUENCE [LARGE SCALE GENOMIC DNA]</scope>
    <source>
        <strain evidence="2 3">DSM 27163</strain>
    </source>
</reference>
<feature type="region of interest" description="Disordered" evidence="1">
    <location>
        <begin position="111"/>
        <end position="183"/>
    </location>
</feature>
<feature type="compositionally biased region" description="Gly residues" evidence="1">
    <location>
        <begin position="130"/>
        <end position="139"/>
    </location>
</feature>
<evidence type="ECO:0000313" key="3">
    <source>
        <dbReference type="Proteomes" id="UP000537161"/>
    </source>
</evidence>
<comment type="caution">
    <text evidence="2">The sequence shown here is derived from an EMBL/GenBank/DDBJ whole genome shotgun (WGS) entry which is preliminary data.</text>
</comment>
<name>A0A7W9ER53_9SPHN</name>
<evidence type="ECO:0000256" key="1">
    <source>
        <dbReference type="SAM" id="MobiDB-lite"/>
    </source>
</evidence>
<protein>
    <submittedName>
        <fullName evidence="2">Uncharacterized protein (DUF736 family)</fullName>
    </submittedName>
</protein>
<feature type="compositionally biased region" description="Polar residues" evidence="1">
    <location>
        <begin position="118"/>
        <end position="129"/>
    </location>
</feature>
<proteinExistence type="predicted"/>